<dbReference type="AlphaFoldDB" id="A0A4Q0XIF5"/>
<gene>
    <name evidence="1" type="ORF">ESZ48_10110</name>
</gene>
<evidence type="ECO:0000313" key="2">
    <source>
        <dbReference type="Proteomes" id="UP000289792"/>
    </source>
</evidence>
<name>A0A4Q0XIF5_9FLAO</name>
<protein>
    <submittedName>
        <fullName evidence="1">Uncharacterized protein</fullName>
    </submittedName>
</protein>
<dbReference type="OrthoDB" id="1100563at2"/>
<proteinExistence type="predicted"/>
<organism evidence="1 2">
    <name type="scientific">Gelidibacter gilvus</name>
    <dbReference type="NCBI Taxonomy" id="59602"/>
    <lineage>
        <taxon>Bacteria</taxon>
        <taxon>Pseudomonadati</taxon>
        <taxon>Bacteroidota</taxon>
        <taxon>Flavobacteriia</taxon>
        <taxon>Flavobacteriales</taxon>
        <taxon>Flavobacteriaceae</taxon>
        <taxon>Gelidibacter</taxon>
    </lineage>
</organism>
<dbReference type="RefSeq" id="WP_129017304.1">
    <property type="nucleotide sequence ID" value="NZ_SDDZ01000005.1"/>
</dbReference>
<reference evidence="1 2" key="1">
    <citation type="submission" date="2019-01" db="EMBL/GenBank/DDBJ databases">
        <title>Genome sequence of the Antarctic species Gelidibacter gilvus ACAM 158(T).</title>
        <authorList>
            <person name="Bowman J.P."/>
        </authorList>
    </citation>
    <scope>NUCLEOTIDE SEQUENCE [LARGE SCALE GENOMIC DNA]</scope>
    <source>
        <strain evidence="1 2">IC158</strain>
    </source>
</reference>
<sequence>MDNCYSSTKQLLKLHKIKHTNTYIKDSVLSHPDHPSLLTIADTLTKYDIENVAIRISEVKFDELPTPCIIQVSVLGTTLFYTLNKITKLSLKNLKLGADDMLQRSQLKTVFGGYGGGSCQSWVNGTH</sequence>
<keyword evidence="2" id="KW-1185">Reference proteome</keyword>
<dbReference type="EMBL" id="SDDZ01000005">
    <property type="protein sequence ID" value="RXJ49801.1"/>
    <property type="molecule type" value="Genomic_DNA"/>
</dbReference>
<accession>A0A4Q0XIF5</accession>
<comment type="caution">
    <text evidence="1">The sequence shown here is derived from an EMBL/GenBank/DDBJ whole genome shotgun (WGS) entry which is preliminary data.</text>
</comment>
<dbReference type="Proteomes" id="UP000289792">
    <property type="component" value="Unassembled WGS sequence"/>
</dbReference>
<evidence type="ECO:0000313" key="1">
    <source>
        <dbReference type="EMBL" id="RXJ49801.1"/>
    </source>
</evidence>